<evidence type="ECO:0000313" key="8">
    <source>
        <dbReference type="EMBL" id="MDO6416180.1"/>
    </source>
</evidence>
<dbReference type="EMBL" id="JAUOTP010000009">
    <property type="protein sequence ID" value="MDO6416180.1"/>
    <property type="molecule type" value="Genomic_DNA"/>
</dbReference>
<evidence type="ECO:0000256" key="2">
    <source>
        <dbReference type="ARBA" id="ARBA00007430"/>
    </source>
</evidence>
<dbReference type="CDD" id="cd13127">
    <property type="entry name" value="MATE_tuaB_like"/>
    <property type="match status" value="1"/>
</dbReference>
<keyword evidence="9" id="KW-1185">Reference proteome</keyword>
<evidence type="ECO:0000313" key="9">
    <source>
        <dbReference type="Proteomes" id="UP001169764"/>
    </source>
</evidence>
<dbReference type="RefSeq" id="WP_303545319.1">
    <property type="nucleotide sequence ID" value="NZ_JAUOTP010000009.1"/>
</dbReference>
<feature type="transmembrane region" description="Helical" evidence="7">
    <location>
        <begin position="47"/>
        <end position="69"/>
    </location>
</feature>
<feature type="transmembrane region" description="Helical" evidence="7">
    <location>
        <begin position="151"/>
        <end position="169"/>
    </location>
</feature>
<evidence type="ECO:0000256" key="5">
    <source>
        <dbReference type="ARBA" id="ARBA00022989"/>
    </source>
</evidence>
<organism evidence="8 9">
    <name type="scientific">Sphingomonas natans</name>
    <dbReference type="NCBI Taxonomy" id="3063330"/>
    <lineage>
        <taxon>Bacteria</taxon>
        <taxon>Pseudomonadati</taxon>
        <taxon>Pseudomonadota</taxon>
        <taxon>Alphaproteobacteria</taxon>
        <taxon>Sphingomonadales</taxon>
        <taxon>Sphingomonadaceae</taxon>
        <taxon>Sphingomonas</taxon>
    </lineage>
</organism>
<feature type="transmembrane region" description="Helical" evidence="7">
    <location>
        <begin position="388"/>
        <end position="408"/>
    </location>
</feature>
<name>A0ABT8YCT8_9SPHN</name>
<keyword evidence="6 7" id="KW-0472">Membrane</keyword>
<evidence type="ECO:0000256" key="1">
    <source>
        <dbReference type="ARBA" id="ARBA00004651"/>
    </source>
</evidence>
<feature type="transmembrane region" description="Helical" evidence="7">
    <location>
        <begin position="287"/>
        <end position="309"/>
    </location>
</feature>
<proteinExistence type="inferred from homology"/>
<comment type="subcellular location">
    <subcellularLocation>
        <location evidence="1">Cell membrane</location>
        <topology evidence="1">Multi-pass membrane protein</topology>
    </subcellularLocation>
</comment>
<reference evidence="8" key="1">
    <citation type="submission" date="2023-07" db="EMBL/GenBank/DDBJ databases">
        <authorList>
            <person name="Kim M."/>
        </authorList>
    </citation>
    <scope>NUCLEOTIDE SEQUENCE</scope>
    <source>
        <strain evidence="8">BIUV-7</strain>
    </source>
</reference>
<keyword evidence="4 7" id="KW-0812">Transmembrane</keyword>
<feature type="transmembrane region" description="Helical" evidence="7">
    <location>
        <begin position="247"/>
        <end position="267"/>
    </location>
</feature>
<accession>A0ABT8YCT8</accession>
<feature type="transmembrane region" description="Helical" evidence="7">
    <location>
        <begin position="90"/>
        <end position="112"/>
    </location>
</feature>
<feature type="transmembrane region" description="Helical" evidence="7">
    <location>
        <begin position="329"/>
        <end position="351"/>
    </location>
</feature>
<keyword evidence="5 7" id="KW-1133">Transmembrane helix</keyword>
<feature type="transmembrane region" description="Helical" evidence="7">
    <location>
        <begin position="449"/>
        <end position="474"/>
    </location>
</feature>
<comment type="similarity">
    <text evidence="2">Belongs to the polysaccharide synthase family.</text>
</comment>
<dbReference type="Pfam" id="PF13440">
    <property type="entry name" value="Polysacc_synt_3"/>
    <property type="match status" value="1"/>
</dbReference>
<gene>
    <name evidence="8" type="ORF">Q4F19_17470</name>
</gene>
<keyword evidence="3" id="KW-1003">Cell membrane</keyword>
<dbReference type="PANTHER" id="PTHR30250">
    <property type="entry name" value="PST FAMILY PREDICTED COLANIC ACID TRANSPORTER"/>
    <property type="match status" value="1"/>
</dbReference>
<dbReference type="Proteomes" id="UP001169764">
    <property type="component" value="Unassembled WGS sequence"/>
</dbReference>
<comment type="caution">
    <text evidence="8">The sequence shown here is derived from an EMBL/GenBank/DDBJ whole genome shotgun (WGS) entry which is preliminary data.</text>
</comment>
<evidence type="ECO:0000256" key="7">
    <source>
        <dbReference type="SAM" id="Phobius"/>
    </source>
</evidence>
<dbReference type="PANTHER" id="PTHR30250:SF10">
    <property type="entry name" value="LIPOPOLYSACCHARIDE BIOSYNTHESIS PROTEIN WZXC"/>
    <property type="match status" value="1"/>
</dbReference>
<evidence type="ECO:0000256" key="3">
    <source>
        <dbReference type="ARBA" id="ARBA00022475"/>
    </source>
</evidence>
<sequence length="505" mass="54061">MSEQIREQLARRTASGAGLLVITRLITRGIDLVALAFLARLLTPADFGLVAIAMTLVLICEAISDLPIAQAVVRLPIINQGCLDTAFTVSAIRGMGIATLLCLSAWPFAIVYRDPRLIGLLCALSLAPAFRGVCNPRFAIFARNLDFRREMLVEVFAKLAALLVSVGIARTTHSYWAIAAGTIIGPVTMNVVAYLMAPWRPRFTLQQWPVFRNFLSWASAGQMLNAVSWQVDQLALGRFVVPGELGLFTIASTLAFLPFQVVINQIARPIIAGFALLQTDPHRLAAAYRLGSATLVTLCLPVMVGMSVLAHPIAALTLGPKWDMAANVLQWLALATVPALFVATVGPLAMAVDRTDLGFRLSFAEFVVRLPLTCIAAAAAGIEGVLAARAAATLAMTIYALALVRVMLGLSISSQILSCWRPIISSIVMGLAIRQLWATTTHGSLPLQLAIELLGAMLVGALAYGLATLSLWHVSGRPTGPEARALQFVALIRSSIAAAGRRRAW</sequence>
<feature type="transmembrane region" description="Helical" evidence="7">
    <location>
        <begin position="363"/>
        <end position="382"/>
    </location>
</feature>
<evidence type="ECO:0000256" key="4">
    <source>
        <dbReference type="ARBA" id="ARBA00022692"/>
    </source>
</evidence>
<dbReference type="InterPro" id="IPR050833">
    <property type="entry name" value="Poly_Biosynth_Transport"/>
</dbReference>
<feature type="transmembrane region" description="Helical" evidence="7">
    <location>
        <begin position="420"/>
        <end position="437"/>
    </location>
</feature>
<feature type="transmembrane region" description="Helical" evidence="7">
    <location>
        <begin position="21"/>
        <end position="41"/>
    </location>
</feature>
<evidence type="ECO:0000256" key="6">
    <source>
        <dbReference type="ARBA" id="ARBA00023136"/>
    </source>
</evidence>
<protein>
    <submittedName>
        <fullName evidence="8">Lipopolysaccharide biosynthesis protein</fullName>
    </submittedName>
</protein>
<feature type="transmembrane region" description="Helical" evidence="7">
    <location>
        <begin position="175"/>
        <end position="197"/>
    </location>
</feature>